<dbReference type="SUPFAM" id="SSF56322">
    <property type="entry name" value="ADC synthase"/>
    <property type="match status" value="1"/>
</dbReference>
<evidence type="ECO:0000256" key="8">
    <source>
        <dbReference type="ARBA" id="ARBA00022723"/>
    </source>
</evidence>
<evidence type="ECO:0000256" key="11">
    <source>
        <dbReference type="ARBA" id="ARBA00023141"/>
    </source>
</evidence>
<keyword evidence="12 15" id="KW-0456">Lyase</keyword>
<dbReference type="EMBL" id="METM01000029">
    <property type="protein sequence ID" value="OGB89153.1"/>
    <property type="molecule type" value="Genomic_DNA"/>
</dbReference>
<evidence type="ECO:0000256" key="1">
    <source>
        <dbReference type="ARBA" id="ARBA00001946"/>
    </source>
</evidence>
<dbReference type="EC" id="4.1.3.27" evidence="5 15"/>
<dbReference type="NCBIfam" id="TIGR00564">
    <property type="entry name" value="trpE_most"/>
    <property type="match status" value="1"/>
</dbReference>
<evidence type="ECO:0000256" key="2">
    <source>
        <dbReference type="ARBA" id="ARBA00004873"/>
    </source>
</evidence>
<dbReference type="InterPro" id="IPR019999">
    <property type="entry name" value="Anth_synth_I-like"/>
</dbReference>
<comment type="pathway">
    <text evidence="2 15">Amino-acid biosynthesis; L-tryptophan biosynthesis; L-tryptophan from chorismate: step 1/5.</text>
</comment>
<dbReference type="GO" id="GO:0046872">
    <property type="term" value="F:metal ion binding"/>
    <property type="evidence" value="ECO:0007669"/>
    <property type="project" value="UniProtKB-KW"/>
</dbReference>
<evidence type="ECO:0000256" key="12">
    <source>
        <dbReference type="ARBA" id="ARBA00023239"/>
    </source>
</evidence>
<evidence type="ECO:0000313" key="19">
    <source>
        <dbReference type="Proteomes" id="UP000178724"/>
    </source>
</evidence>
<keyword evidence="11 15" id="KW-0057">Aromatic amino acid biosynthesis</keyword>
<name>A0A1F4PZC8_UNCSA</name>
<dbReference type="AlphaFoldDB" id="A0A1F4PZC8"/>
<keyword evidence="8 15" id="KW-0479">Metal-binding</keyword>
<dbReference type="InterPro" id="IPR005256">
    <property type="entry name" value="Anth_synth_I_PabB"/>
</dbReference>
<feature type="domain" description="Chorismate-utilising enzyme C-terminal" evidence="16">
    <location>
        <begin position="206"/>
        <end position="459"/>
    </location>
</feature>
<dbReference type="InterPro" id="IPR015890">
    <property type="entry name" value="Chorismate_C"/>
</dbReference>
<comment type="cofactor">
    <cofactor evidence="1 15">
        <name>Mg(2+)</name>
        <dbReference type="ChEBI" id="CHEBI:18420"/>
    </cofactor>
</comment>
<comment type="catalytic activity">
    <reaction evidence="14 15">
        <text>chorismate + L-glutamine = anthranilate + pyruvate + L-glutamate + H(+)</text>
        <dbReference type="Rhea" id="RHEA:21732"/>
        <dbReference type="ChEBI" id="CHEBI:15361"/>
        <dbReference type="ChEBI" id="CHEBI:15378"/>
        <dbReference type="ChEBI" id="CHEBI:16567"/>
        <dbReference type="ChEBI" id="CHEBI:29748"/>
        <dbReference type="ChEBI" id="CHEBI:29985"/>
        <dbReference type="ChEBI" id="CHEBI:58359"/>
        <dbReference type="EC" id="4.1.3.27"/>
    </reaction>
</comment>
<dbReference type="Proteomes" id="UP000178724">
    <property type="component" value="Unassembled WGS sequence"/>
</dbReference>
<keyword evidence="10 15" id="KW-0460">Magnesium</keyword>
<evidence type="ECO:0000256" key="4">
    <source>
        <dbReference type="ARBA" id="ARBA00011575"/>
    </source>
</evidence>
<dbReference type="UniPathway" id="UPA00035">
    <property type="reaction ID" value="UER00040"/>
</dbReference>
<keyword evidence="7 15" id="KW-0028">Amino-acid biosynthesis</keyword>
<dbReference type="Pfam" id="PF04715">
    <property type="entry name" value="Anth_synt_I_N"/>
    <property type="match status" value="1"/>
</dbReference>
<evidence type="ECO:0000313" key="18">
    <source>
        <dbReference type="EMBL" id="OGB89153.1"/>
    </source>
</evidence>
<sequence length="471" mass="52223">MFYPSEKEFTKLSKKGNLIPVYKEIVADMETPVSAFKKIESEYSFLLESVEGGEKIARYSFLGSCGKGQVARPKTFEEIRNILKKYRPVEVAGLPRFSGGLVGYVGYDAVRLIEKIPDTNPDDLKLPMMQFMLADTVLAFDHIKHKILIIANAHVSGSPKRAYEQASARIAALEKKLDKNINLKREELEVPAPARGAFHARSNLTKAEFEAMVRKAKAYINAGDIIQVVPSQRFEMKLKADPLGVYRILRIINPSPYMYFLRLGDVKIIGSSPEVMVRLEKGRATLRPIAGTRKRGKDEEEDRRLMANLLASKKERAEHVMLVDLGRNDLGRVCDYGSVKVTEEMVIEKYSHVMHIVSNVTGKLRRGLDAVELLKATFPAGTVSGAPKVRAMEIIDELENVKRGLYAGSVGYFGFSGDLDSGIAIRTILVKGNRAFVQAGGGVVADSSPEKEYQESVNKARALIAAVELAK</sequence>
<organism evidence="18 19">
    <name type="scientific">candidate division WOR-1 bacterium RIFCSPHIGHO2_01_FULL_53_15</name>
    <dbReference type="NCBI Taxonomy" id="1802564"/>
    <lineage>
        <taxon>Bacteria</taxon>
        <taxon>Bacillati</taxon>
        <taxon>Saganbacteria</taxon>
    </lineage>
</organism>
<evidence type="ECO:0000256" key="10">
    <source>
        <dbReference type="ARBA" id="ARBA00022842"/>
    </source>
</evidence>
<evidence type="ECO:0000256" key="5">
    <source>
        <dbReference type="ARBA" id="ARBA00012266"/>
    </source>
</evidence>
<comment type="caution">
    <text evidence="18">The sequence shown here is derived from an EMBL/GenBank/DDBJ whole genome shotgun (WGS) entry which is preliminary data.</text>
</comment>
<dbReference type="PRINTS" id="PR00095">
    <property type="entry name" value="ANTSNTHASEI"/>
</dbReference>
<comment type="function">
    <text evidence="13 15">Part of a heterotetrameric complex that catalyzes the two-step biosynthesis of anthranilate, an intermediate in the biosynthesis of L-tryptophan. In the first step, the glutamine-binding beta subunit (TrpG) of anthranilate synthase (AS) provides the glutamine amidotransferase activity which generates ammonia as a substrate that, along with chorismate, is used in the second step, catalyzed by the large alpha subunit of AS (TrpE) to produce anthranilate. In the absence of TrpG, TrpE can synthesize anthranilate directly from chorismate and high concentrations of ammonia.</text>
</comment>
<evidence type="ECO:0000256" key="15">
    <source>
        <dbReference type="RuleBase" id="RU364045"/>
    </source>
</evidence>
<evidence type="ECO:0000256" key="9">
    <source>
        <dbReference type="ARBA" id="ARBA00022822"/>
    </source>
</evidence>
<dbReference type="GO" id="GO:0004049">
    <property type="term" value="F:anthranilate synthase activity"/>
    <property type="evidence" value="ECO:0007669"/>
    <property type="project" value="UniProtKB-EC"/>
</dbReference>
<comment type="similarity">
    <text evidence="3 15">Belongs to the anthranilate synthase component I family.</text>
</comment>
<evidence type="ECO:0000259" key="16">
    <source>
        <dbReference type="Pfam" id="PF00425"/>
    </source>
</evidence>
<gene>
    <name evidence="15" type="primary">trpE</name>
    <name evidence="18" type="ORF">A2625_02400</name>
</gene>
<evidence type="ECO:0000256" key="3">
    <source>
        <dbReference type="ARBA" id="ARBA00009562"/>
    </source>
</evidence>
<comment type="subunit">
    <text evidence="4 15">Heterotetramer consisting of two non-identical subunits: a beta subunit (TrpG) and a large alpha subunit (TrpE).</text>
</comment>
<dbReference type="InterPro" id="IPR005801">
    <property type="entry name" value="ADC_synthase"/>
</dbReference>
<dbReference type="PANTHER" id="PTHR11236:SF48">
    <property type="entry name" value="ISOCHORISMATE SYNTHASE MENF"/>
    <property type="match status" value="1"/>
</dbReference>
<dbReference type="GO" id="GO:0000162">
    <property type="term" value="P:L-tryptophan biosynthetic process"/>
    <property type="evidence" value="ECO:0007669"/>
    <property type="project" value="UniProtKB-UniPathway"/>
</dbReference>
<dbReference type="InterPro" id="IPR006805">
    <property type="entry name" value="Anth_synth_I_N"/>
</dbReference>
<accession>A0A1F4PZC8</accession>
<feature type="domain" description="Anthranilate synthase component I N-terminal" evidence="17">
    <location>
        <begin position="28"/>
        <end position="148"/>
    </location>
</feature>
<evidence type="ECO:0000256" key="6">
    <source>
        <dbReference type="ARBA" id="ARBA00020653"/>
    </source>
</evidence>
<evidence type="ECO:0000256" key="13">
    <source>
        <dbReference type="ARBA" id="ARBA00025634"/>
    </source>
</evidence>
<dbReference type="PANTHER" id="PTHR11236">
    <property type="entry name" value="AMINOBENZOATE/ANTHRANILATE SYNTHASE"/>
    <property type="match status" value="1"/>
</dbReference>
<reference evidence="18 19" key="1">
    <citation type="journal article" date="2016" name="Nat. Commun.">
        <title>Thousands of microbial genomes shed light on interconnected biogeochemical processes in an aquifer system.</title>
        <authorList>
            <person name="Anantharaman K."/>
            <person name="Brown C.T."/>
            <person name="Hug L.A."/>
            <person name="Sharon I."/>
            <person name="Castelle C.J."/>
            <person name="Probst A.J."/>
            <person name="Thomas B.C."/>
            <person name="Singh A."/>
            <person name="Wilkins M.J."/>
            <person name="Karaoz U."/>
            <person name="Brodie E.L."/>
            <person name="Williams K.H."/>
            <person name="Hubbard S.S."/>
            <person name="Banfield J.F."/>
        </authorList>
    </citation>
    <scope>NUCLEOTIDE SEQUENCE [LARGE SCALE GENOMIC DNA]</scope>
</reference>
<dbReference type="Gene3D" id="3.60.120.10">
    <property type="entry name" value="Anthranilate synthase"/>
    <property type="match status" value="1"/>
</dbReference>
<protein>
    <recommendedName>
        <fullName evidence="6 15">Anthranilate synthase component 1</fullName>
        <ecNumber evidence="5 15">4.1.3.27</ecNumber>
    </recommendedName>
</protein>
<keyword evidence="9 15" id="KW-0822">Tryptophan biosynthesis</keyword>
<evidence type="ECO:0000256" key="7">
    <source>
        <dbReference type="ARBA" id="ARBA00022605"/>
    </source>
</evidence>
<evidence type="ECO:0000256" key="14">
    <source>
        <dbReference type="ARBA" id="ARBA00047683"/>
    </source>
</evidence>
<evidence type="ECO:0000259" key="17">
    <source>
        <dbReference type="Pfam" id="PF04715"/>
    </source>
</evidence>
<dbReference type="Pfam" id="PF00425">
    <property type="entry name" value="Chorismate_bind"/>
    <property type="match status" value="1"/>
</dbReference>
<proteinExistence type="inferred from homology"/>